<dbReference type="EMBL" id="LKAM01000007">
    <property type="protein sequence ID" value="KUM47626.1"/>
    <property type="molecule type" value="Genomic_DNA"/>
</dbReference>
<proteinExistence type="predicted"/>
<organism evidence="1">
    <name type="scientific">Picea glauca</name>
    <name type="common">White spruce</name>
    <name type="synonym">Pinus glauca</name>
    <dbReference type="NCBI Taxonomy" id="3330"/>
    <lineage>
        <taxon>Eukaryota</taxon>
        <taxon>Viridiplantae</taxon>
        <taxon>Streptophyta</taxon>
        <taxon>Embryophyta</taxon>
        <taxon>Tracheophyta</taxon>
        <taxon>Spermatophyta</taxon>
        <taxon>Pinopsida</taxon>
        <taxon>Pinidae</taxon>
        <taxon>Conifers I</taxon>
        <taxon>Pinales</taxon>
        <taxon>Pinaceae</taxon>
        <taxon>Picea</taxon>
    </lineage>
</organism>
<evidence type="ECO:0000313" key="1">
    <source>
        <dbReference type="EMBL" id="KUM47626.1"/>
    </source>
</evidence>
<dbReference type="AlphaFoldDB" id="A0A101LYC3"/>
<protein>
    <submittedName>
        <fullName evidence="1">Uncharacterized protein</fullName>
    </submittedName>
</protein>
<comment type="caution">
    <text evidence="1">The sequence shown here is derived from an EMBL/GenBank/DDBJ whole genome shotgun (WGS) entry which is preliminary data.</text>
</comment>
<sequence length="57" mass="6341">MAFFLQLLALPLLPCPLPGILLLCRDWTHLLWFLMVPYPGAASTLRKSGSISYPSLP</sequence>
<accession>A0A101LYC3</accession>
<name>A0A101LYC3_PICGL</name>
<geneLocation type="mitochondrion" evidence="1"/>
<gene>
    <name evidence="1" type="ORF">ABT39_MTgene5813</name>
</gene>
<keyword evidence="1" id="KW-0496">Mitochondrion</keyword>
<reference evidence="1" key="1">
    <citation type="journal article" date="2015" name="Genome Biol. Evol.">
        <title>Organellar Genomes of White Spruce (Picea glauca): Assembly and Annotation.</title>
        <authorList>
            <person name="Jackman S.D."/>
            <person name="Warren R.L."/>
            <person name="Gibb E.A."/>
            <person name="Vandervalk B.P."/>
            <person name="Mohamadi H."/>
            <person name="Chu J."/>
            <person name="Raymond A."/>
            <person name="Pleasance S."/>
            <person name="Coope R."/>
            <person name="Wildung M.R."/>
            <person name="Ritland C.E."/>
            <person name="Bousquet J."/>
            <person name="Jones S.J."/>
            <person name="Bohlmann J."/>
            <person name="Birol I."/>
        </authorList>
    </citation>
    <scope>NUCLEOTIDE SEQUENCE [LARGE SCALE GENOMIC DNA]</scope>
    <source>
        <tissue evidence="1">Flushing bud</tissue>
    </source>
</reference>